<accession>A0A9C6TMM1</accession>
<dbReference type="PANTHER" id="PTHR33240:SF17">
    <property type="entry name" value="EUKARYOTIC PEPTIDE CHAIN RELEASE FACTOR GTP-BINDING SUBUNIT-LIKE"/>
    <property type="match status" value="1"/>
</dbReference>
<dbReference type="GeneID" id="127746778"/>
<dbReference type="Proteomes" id="UP000515211">
    <property type="component" value="Chromosome 4"/>
</dbReference>
<proteinExistence type="predicted"/>
<reference evidence="2" key="2">
    <citation type="submission" date="2025-08" db="UniProtKB">
        <authorList>
            <consortium name="RefSeq"/>
        </authorList>
    </citation>
    <scope>IDENTIFICATION</scope>
    <source>
        <tissue evidence="2">Whole plant</tissue>
    </source>
</reference>
<evidence type="ECO:0000313" key="1">
    <source>
        <dbReference type="Proteomes" id="UP000515211"/>
    </source>
</evidence>
<dbReference type="AlphaFoldDB" id="A0A9C6TMM1"/>
<dbReference type="KEGG" id="adu:127746778"/>
<dbReference type="PANTHER" id="PTHR33240">
    <property type="entry name" value="OS08G0508500 PROTEIN"/>
    <property type="match status" value="1"/>
</dbReference>
<keyword evidence="1" id="KW-1185">Reference proteome</keyword>
<evidence type="ECO:0000313" key="2">
    <source>
        <dbReference type="RefSeq" id="XP_052117051.1"/>
    </source>
</evidence>
<name>A0A9C6TMM1_ARADU</name>
<sequence>MFFPKDCEHGTSVKDAPFVISAKVRIGLIKRILVDTRANSNILFRGAFDKLRLWNKNLQTHRNGITGLRDIFLKPDGSIVFQLIIGTGSQRKTILSEFIVLKDSTAYNIILGRNTINNLFTIIFTKFLLMMFQADDGTMKTIHRDWEITVECDNTSLAFRKMSQDVAGIFLADLDFRQDCQPRSELEGDMEKLQIGQSKEDYRFINRNLPYDLKEDLIDLLKRNRDLFAFTPANMPGIDSDLMCHCLAVYLKDKPVTQRRKKMSLDRAAEIKK</sequence>
<gene>
    <name evidence="2" type="primary">LOC127746778</name>
</gene>
<dbReference type="RefSeq" id="XP_052117051.1">
    <property type="nucleotide sequence ID" value="XM_052261091.1"/>
</dbReference>
<reference evidence="1" key="1">
    <citation type="journal article" date="2016" name="Nat. Genet.">
        <title>The genome sequences of Arachis duranensis and Arachis ipaensis, the diploid ancestors of cultivated peanut.</title>
        <authorList>
            <person name="Bertioli D.J."/>
            <person name="Cannon S.B."/>
            <person name="Froenicke L."/>
            <person name="Huang G."/>
            <person name="Farmer A.D."/>
            <person name="Cannon E.K."/>
            <person name="Liu X."/>
            <person name="Gao D."/>
            <person name="Clevenger J."/>
            <person name="Dash S."/>
            <person name="Ren L."/>
            <person name="Moretzsohn M.C."/>
            <person name="Shirasawa K."/>
            <person name="Huang W."/>
            <person name="Vidigal B."/>
            <person name="Abernathy B."/>
            <person name="Chu Y."/>
            <person name="Niederhuth C.E."/>
            <person name="Umale P."/>
            <person name="Araujo A.C."/>
            <person name="Kozik A."/>
            <person name="Kim K.D."/>
            <person name="Burow M.D."/>
            <person name="Varshney R.K."/>
            <person name="Wang X."/>
            <person name="Zhang X."/>
            <person name="Barkley N."/>
            <person name="Guimaraes P.M."/>
            <person name="Isobe S."/>
            <person name="Guo B."/>
            <person name="Liao B."/>
            <person name="Stalker H.T."/>
            <person name="Schmitz R.J."/>
            <person name="Scheffler B.E."/>
            <person name="Leal-Bertioli S.C."/>
            <person name="Xun X."/>
            <person name="Jackson S.A."/>
            <person name="Michelmore R."/>
            <person name="Ozias-Akins P."/>
        </authorList>
    </citation>
    <scope>NUCLEOTIDE SEQUENCE [LARGE SCALE GENOMIC DNA]</scope>
    <source>
        <strain evidence="1">cv. V14167</strain>
    </source>
</reference>
<organism evidence="1 2">
    <name type="scientific">Arachis duranensis</name>
    <name type="common">Wild peanut</name>
    <dbReference type="NCBI Taxonomy" id="130453"/>
    <lineage>
        <taxon>Eukaryota</taxon>
        <taxon>Viridiplantae</taxon>
        <taxon>Streptophyta</taxon>
        <taxon>Embryophyta</taxon>
        <taxon>Tracheophyta</taxon>
        <taxon>Spermatophyta</taxon>
        <taxon>Magnoliopsida</taxon>
        <taxon>eudicotyledons</taxon>
        <taxon>Gunneridae</taxon>
        <taxon>Pentapetalae</taxon>
        <taxon>rosids</taxon>
        <taxon>fabids</taxon>
        <taxon>Fabales</taxon>
        <taxon>Fabaceae</taxon>
        <taxon>Papilionoideae</taxon>
        <taxon>50 kb inversion clade</taxon>
        <taxon>dalbergioids sensu lato</taxon>
        <taxon>Dalbergieae</taxon>
        <taxon>Pterocarpus clade</taxon>
        <taxon>Arachis</taxon>
    </lineage>
</organism>
<protein>
    <submittedName>
        <fullName evidence="2">Uncharacterized protein LOC127746778</fullName>
    </submittedName>
</protein>